<evidence type="ECO:0000256" key="2">
    <source>
        <dbReference type="ARBA" id="ARBA00017703"/>
    </source>
</evidence>
<dbReference type="Gene3D" id="1.20.272.10">
    <property type="match status" value="1"/>
</dbReference>
<dbReference type="NCBIfam" id="TIGR01128">
    <property type="entry name" value="holA"/>
    <property type="match status" value="1"/>
</dbReference>
<keyword evidence="5" id="KW-0235">DNA replication</keyword>
<comment type="catalytic activity">
    <reaction evidence="8">
        <text>DNA(n) + a 2'-deoxyribonucleoside 5'-triphosphate = DNA(n+1) + diphosphate</text>
        <dbReference type="Rhea" id="RHEA:22508"/>
        <dbReference type="Rhea" id="RHEA-COMP:17339"/>
        <dbReference type="Rhea" id="RHEA-COMP:17340"/>
        <dbReference type="ChEBI" id="CHEBI:33019"/>
        <dbReference type="ChEBI" id="CHEBI:61560"/>
        <dbReference type="ChEBI" id="CHEBI:173112"/>
        <dbReference type="EC" id="2.7.7.7"/>
    </reaction>
</comment>
<evidence type="ECO:0000256" key="6">
    <source>
        <dbReference type="ARBA" id="ARBA00022932"/>
    </source>
</evidence>
<dbReference type="InterPro" id="IPR005790">
    <property type="entry name" value="DNA_polIII_delta"/>
</dbReference>
<dbReference type="GO" id="GO:0009360">
    <property type="term" value="C:DNA polymerase III complex"/>
    <property type="evidence" value="ECO:0007669"/>
    <property type="project" value="InterPro"/>
</dbReference>
<evidence type="ECO:0000259" key="9">
    <source>
        <dbReference type="Pfam" id="PF06144"/>
    </source>
</evidence>
<dbReference type="PANTHER" id="PTHR34388">
    <property type="entry name" value="DNA POLYMERASE III SUBUNIT DELTA"/>
    <property type="match status" value="1"/>
</dbReference>
<dbReference type="GO" id="GO:0003887">
    <property type="term" value="F:DNA-directed DNA polymerase activity"/>
    <property type="evidence" value="ECO:0007669"/>
    <property type="project" value="UniProtKB-KW"/>
</dbReference>
<keyword evidence="4" id="KW-0548">Nucleotidyltransferase</keyword>
<feature type="domain" description="DNA polymerase III delta subunit-like C-terminal" evidence="10">
    <location>
        <begin position="197"/>
        <end position="317"/>
    </location>
</feature>
<dbReference type="EC" id="2.7.7.7" evidence="1"/>
<comment type="caution">
    <text evidence="11">The sequence shown here is derived from an EMBL/GenBank/DDBJ whole genome shotgun (WGS) entry which is preliminary data.</text>
</comment>
<evidence type="ECO:0000256" key="5">
    <source>
        <dbReference type="ARBA" id="ARBA00022705"/>
    </source>
</evidence>
<proteinExistence type="inferred from homology"/>
<dbReference type="GO" id="GO:0003677">
    <property type="term" value="F:DNA binding"/>
    <property type="evidence" value="ECO:0007669"/>
    <property type="project" value="InterPro"/>
</dbReference>
<dbReference type="PANTHER" id="PTHR34388:SF1">
    <property type="entry name" value="DNA POLYMERASE III SUBUNIT DELTA"/>
    <property type="match status" value="1"/>
</dbReference>
<evidence type="ECO:0000256" key="7">
    <source>
        <dbReference type="ARBA" id="ARBA00034754"/>
    </source>
</evidence>
<evidence type="ECO:0000256" key="1">
    <source>
        <dbReference type="ARBA" id="ARBA00012417"/>
    </source>
</evidence>
<dbReference type="EMBL" id="PEXX01000045">
    <property type="protein sequence ID" value="PIU10538.1"/>
    <property type="molecule type" value="Genomic_DNA"/>
</dbReference>
<dbReference type="Pfam" id="PF21694">
    <property type="entry name" value="DNA_pol3_delta_C"/>
    <property type="match status" value="1"/>
</dbReference>
<evidence type="ECO:0000256" key="8">
    <source>
        <dbReference type="ARBA" id="ARBA00049244"/>
    </source>
</evidence>
<dbReference type="Proteomes" id="UP000230586">
    <property type="component" value="Unassembled WGS sequence"/>
</dbReference>
<protein>
    <recommendedName>
        <fullName evidence="2">DNA polymerase III subunit delta</fullName>
        <ecNumber evidence="1">2.7.7.7</ecNumber>
    </recommendedName>
</protein>
<dbReference type="AlphaFoldDB" id="A0A2M6XSB1"/>
<keyword evidence="6" id="KW-0239">DNA-directed DNA polymerase</keyword>
<organism evidence="11 12">
    <name type="scientific">Candidatus Kuenenbacteria bacterium CG08_land_8_20_14_0_20_37_23</name>
    <dbReference type="NCBI Taxonomy" id="1974617"/>
    <lineage>
        <taxon>Bacteria</taxon>
        <taxon>Candidatus Kueneniibacteriota</taxon>
    </lineage>
</organism>
<dbReference type="InterPro" id="IPR008921">
    <property type="entry name" value="DNA_pol3_clamp-load_cplx_C"/>
</dbReference>
<dbReference type="InterPro" id="IPR010372">
    <property type="entry name" value="DNA_pol3_delta_N"/>
</dbReference>
<accession>A0A2M6XSB1</accession>
<keyword evidence="3" id="KW-0808">Transferase</keyword>
<evidence type="ECO:0000256" key="3">
    <source>
        <dbReference type="ARBA" id="ARBA00022679"/>
    </source>
</evidence>
<evidence type="ECO:0000313" key="12">
    <source>
        <dbReference type="Proteomes" id="UP000230586"/>
    </source>
</evidence>
<sequence>MIIFLYGQDTFRSKEKLRELKNKFIREIDKSGLNLIELDGEKININDFNKAVSTQSFLSKRRMIVIRNIFLAKKAVHGDLLEFLKSKKPDKSGDENIIIFFEAEPDKRTALFKYLNASKFKEEFKKLENNNLINWITKRVSEKGGKINGQNADYLASKSDGNLWALASEIDKLIAQKKDEEIGKKEIEESPLAKIADNIFNLTDAIAKQDKKLALRSIDDNLEAGMNEMYLLSMIVRQFRIIVRVKTALLNGLADNQQIAKKLGFHPFVVQKAMPQVRLYNMEKLKKIYEKLLATDLLLKSSDLNKKAIIENMVVKI</sequence>
<dbReference type="Gene3D" id="3.40.50.300">
    <property type="entry name" value="P-loop containing nucleotide triphosphate hydrolases"/>
    <property type="match status" value="1"/>
</dbReference>
<dbReference type="InterPro" id="IPR048466">
    <property type="entry name" value="DNA_pol3_delta-like_C"/>
</dbReference>
<name>A0A2M6XSB1_9BACT</name>
<dbReference type="Gene3D" id="1.10.8.60">
    <property type="match status" value="1"/>
</dbReference>
<evidence type="ECO:0000256" key="4">
    <source>
        <dbReference type="ARBA" id="ARBA00022695"/>
    </source>
</evidence>
<feature type="domain" description="DNA polymerase III delta N-terminal" evidence="9">
    <location>
        <begin position="4"/>
        <end position="117"/>
    </location>
</feature>
<dbReference type="InterPro" id="IPR027417">
    <property type="entry name" value="P-loop_NTPase"/>
</dbReference>
<evidence type="ECO:0000313" key="11">
    <source>
        <dbReference type="EMBL" id="PIU10538.1"/>
    </source>
</evidence>
<dbReference type="Pfam" id="PF06144">
    <property type="entry name" value="DNA_pol3_delta"/>
    <property type="match status" value="1"/>
</dbReference>
<dbReference type="GO" id="GO:0006261">
    <property type="term" value="P:DNA-templated DNA replication"/>
    <property type="evidence" value="ECO:0007669"/>
    <property type="project" value="TreeGrafter"/>
</dbReference>
<evidence type="ECO:0000259" key="10">
    <source>
        <dbReference type="Pfam" id="PF21694"/>
    </source>
</evidence>
<reference evidence="12" key="1">
    <citation type="submission" date="2017-09" db="EMBL/GenBank/DDBJ databases">
        <title>Depth-based differentiation of microbial function through sediment-hosted aquifers and enrichment of novel symbionts in the deep terrestrial subsurface.</title>
        <authorList>
            <person name="Probst A.J."/>
            <person name="Ladd B."/>
            <person name="Jarett J.K."/>
            <person name="Geller-Mcgrath D.E."/>
            <person name="Sieber C.M.K."/>
            <person name="Emerson J.B."/>
            <person name="Anantharaman K."/>
            <person name="Thomas B.C."/>
            <person name="Malmstrom R."/>
            <person name="Stieglmeier M."/>
            <person name="Klingl A."/>
            <person name="Woyke T."/>
            <person name="Ryan C.M."/>
            <person name="Banfield J.F."/>
        </authorList>
    </citation>
    <scope>NUCLEOTIDE SEQUENCE [LARGE SCALE GENOMIC DNA]</scope>
</reference>
<dbReference type="SUPFAM" id="SSF48019">
    <property type="entry name" value="post-AAA+ oligomerization domain-like"/>
    <property type="match status" value="1"/>
</dbReference>
<dbReference type="SUPFAM" id="SSF52540">
    <property type="entry name" value="P-loop containing nucleoside triphosphate hydrolases"/>
    <property type="match status" value="1"/>
</dbReference>
<comment type="similarity">
    <text evidence="7">Belongs to the DNA polymerase HolA subunit family.</text>
</comment>
<gene>
    <name evidence="11" type="primary">holA</name>
    <name evidence="11" type="ORF">COT27_02690</name>
</gene>